<keyword evidence="2" id="KW-1185">Reference proteome</keyword>
<organism evidence="1 2">
    <name type="scientific">Salmonella arizonae (strain ATCC BAA-731 / CDC346-86 / RSK2980)</name>
    <dbReference type="NCBI Taxonomy" id="41514"/>
    <lineage>
        <taxon>Bacteria</taxon>
        <taxon>Pseudomonadati</taxon>
        <taxon>Pseudomonadota</taxon>
        <taxon>Gammaproteobacteria</taxon>
        <taxon>Enterobacterales</taxon>
        <taxon>Enterobacteriaceae</taxon>
        <taxon>Salmonella</taxon>
    </lineage>
</organism>
<gene>
    <name evidence="1" type="ordered locus">SARI_02865</name>
</gene>
<dbReference type="KEGG" id="ses:SARI_02865"/>
<dbReference type="EMBL" id="CP000880">
    <property type="protein sequence ID" value="ABX22712.1"/>
    <property type="molecule type" value="Genomic_DNA"/>
</dbReference>
<dbReference type="Proteomes" id="UP000002084">
    <property type="component" value="Chromosome"/>
</dbReference>
<evidence type="ECO:0000313" key="2">
    <source>
        <dbReference type="Proteomes" id="UP000002084"/>
    </source>
</evidence>
<dbReference type="STRING" id="41514.SARI_02865"/>
<dbReference type="HOGENOM" id="CLU_477247_0_0_6"/>
<dbReference type="AlphaFoldDB" id="A9MQB4"/>
<protein>
    <submittedName>
        <fullName evidence="1">Uncharacterized protein</fullName>
    </submittedName>
</protein>
<proteinExistence type="predicted"/>
<sequence>MMLFSIISAVNGGVLSSACTHFLLDESKLVEPGIIGDNKERTLHFDVLLNQLTLYPYETSDPLFISINAVTSCCGESSAYQLAISTGRFPLYESEINELMKDFLYQHVVDANGHVKITFTDVCKRLNSLWRKFTEENLRTTSKDEEVVCSSYTMPVSVPEKESSLDEKDEKVVCSSYTMPVSVPEKESSLDEKDEKVVCSSYTMPVSVPEKESSLDEKDEKVVCSSYTMPVSVPEKESSLDEKDEKVVCSSYTMPVSVPEKESSLDEKDEKVVCSSYTMSVSVPEKESSLDEKDEKVVCSSYTMSVSVPEKESSLDEKDEKVVCSSYTMSASVPEKESSLDEKDEKGVCSSYTMPVSVPEKESSLDEKDEKVVCSSYTMPVSVPEKESFFDQNKLTLKDVKNFKKIQSAFKRELSSIQKSLNVLNNRKAVERFREYKTVELFLQTGVHTGFCVAGGLSSAVIGTAISPGFGTLIGAGVGAGLAWSGKKLYDYAAGAVSNKINPNPHLKTREIDRKIKSAEKGFFWECGAKIKSLVVEPSRGTGILAASLISSVIQEVSIPIHDIATACYDYEIACEGLTSKKASKIEALLAKYHSKLNKEYKQVLKYLEENPTPDNQRRKKKILRRDAVIRERLATIRESIKDAVESRRLSIHKGRSVMAPDDEKRANEAI</sequence>
<reference evidence="1 2" key="1">
    <citation type="submission" date="2007-11" db="EMBL/GenBank/DDBJ databases">
        <authorList>
            <consortium name="The Salmonella enterica serovar Arizonae Genome Sequencing Project"/>
            <person name="McClelland M."/>
            <person name="Sanderson E.K."/>
            <person name="Porwollik S."/>
            <person name="Spieth J."/>
            <person name="Clifton W.S."/>
            <person name="Fulton R."/>
            <person name="Chunyan W."/>
            <person name="Wollam A."/>
            <person name="Shah N."/>
            <person name="Pepin K."/>
            <person name="Bhonagiri V."/>
            <person name="Nash W."/>
            <person name="Johnson M."/>
            <person name="Thiruvilangam P."/>
            <person name="Wilson R."/>
        </authorList>
    </citation>
    <scope>NUCLEOTIDE SEQUENCE [LARGE SCALE GENOMIC DNA]</scope>
    <source>
        <strain evidence="2">ATCC BAA-731 / CDC346-86 / RSK2980</strain>
    </source>
</reference>
<evidence type="ECO:0000313" key="1">
    <source>
        <dbReference type="EMBL" id="ABX22712.1"/>
    </source>
</evidence>
<accession>A9MQB4</accession>
<name>A9MQB4_SALAR</name>